<dbReference type="InterPro" id="IPR037066">
    <property type="entry name" value="Plug_dom_sf"/>
</dbReference>
<evidence type="ECO:0000259" key="11">
    <source>
        <dbReference type="Pfam" id="PF00593"/>
    </source>
</evidence>
<evidence type="ECO:0000256" key="5">
    <source>
        <dbReference type="ARBA" id="ARBA00023077"/>
    </source>
</evidence>
<dbReference type="Pfam" id="PF00593">
    <property type="entry name" value="TonB_dep_Rec_b-barrel"/>
    <property type="match status" value="1"/>
</dbReference>
<dbReference type="RefSeq" id="WP_093026637.1">
    <property type="nucleotide sequence ID" value="NZ_FPBK01000025.1"/>
</dbReference>
<feature type="domain" description="TonB-dependent receptor plug" evidence="12">
    <location>
        <begin position="124"/>
        <end position="248"/>
    </location>
</feature>
<keyword evidence="14" id="KW-1185">Reference proteome</keyword>
<evidence type="ECO:0000256" key="8">
    <source>
        <dbReference type="PROSITE-ProRule" id="PRU01360"/>
    </source>
</evidence>
<feature type="chain" id="PRO_5011567803" evidence="10">
    <location>
        <begin position="30"/>
        <end position="998"/>
    </location>
</feature>
<dbReference type="InterPro" id="IPR036942">
    <property type="entry name" value="Beta-barrel_TonB_sf"/>
</dbReference>
<comment type="similarity">
    <text evidence="8 9">Belongs to the TonB-dependent receptor family.</text>
</comment>
<keyword evidence="4 8" id="KW-0812">Transmembrane</keyword>
<dbReference type="InterPro" id="IPR023997">
    <property type="entry name" value="TonB-dep_OMP_SusC/RagA_CS"/>
</dbReference>
<dbReference type="Pfam" id="PF13715">
    <property type="entry name" value="CarbopepD_reg_2"/>
    <property type="match status" value="1"/>
</dbReference>
<keyword evidence="5 9" id="KW-0798">TonB box</keyword>
<dbReference type="AlphaFoldDB" id="A0A1I7IYV4"/>
<dbReference type="STRING" id="1224947.SAMN05216480_12523"/>
<name>A0A1I7IYV4_9FLAO</name>
<dbReference type="Gene3D" id="2.60.40.1120">
    <property type="entry name" value="Carboxypeptidase-like, regulatory domain"/>
    <property type="match status" value="1"/>
</dbReference>
<protein>
    <submittedName>
        <fullName evidence="13">TonB-linked outer membrane protein, SusC/RagA family</fullName>
    </submittedName>
</protein>
<dbReference type="Pfam" id="PF07715">
    <property type="entry name" value="Plug"/>
    <property type="match status" value="1"/>
</dbReference>
<evidence type="ECO:0000256" key="4">
    <source>
        <dbReference type="ARBA" id="ARBA00022692"/>
    </source>
</evidence>
<organism evidence="13 14">
    <name type="scientific">Pustulibacterium marinum</name>
    <dbReference type="NCBI Taxonomy" id="1224947"/>
    <lineage>
        <taxon>Bacteria</taxon>
        <taxon>Pseudomonadati</taxon>
        <taxon>Bacteroidota</taxon>
        <taxon>Flavobacteriia</taxon>
        <taxon>Flavobacteriales</taxon>
        <taxon>Flavobacteriaceae</taxon>
        <taxon>Pustulibacterium</taxon>
    </lineage>
</organism>
<dbReference type="InterPro" id="IPR008969">
    <property type="entry name" value="CarboxyPept-like_regulatory"/>
</dbReference>
<reference evidence="13 14" key="1">
    <citation type="submission" date="2016-10" db="EMBL/GenBank/DDBJ databases">
        <authorList>
            <person name="de Groot N.N."/>
        </authorList>
    </citation>
    <scope>NUCLEOTIDE SEQUENCE [LARGE SCALE GENOMIC DNA]</scope>
    <source>
        <strain evidence="13 14">CGMCC 1.12333</strain>
    </source>
</reference>
<dbReference type="Gene3D" id="2.170.130.10">
    <property type="entry name" value="TonB-dependent receptor, plug domain"/>
    <property type="match status" value="1"/>
</dbReference>
<accession>A0A1I7IYV4</accession>
<dbReference type="InterPro" id="IPR039426">
    <property type="entry name" value="TonB-dep_rcpt-like"/>
</dbReference>
<keyword evidence="7 8" id="KW-0998">Cell outer membrane</keyword>
<keyword evidence="3 8" id="KW-1134">Transmembrane beta strand</keyword>
<feature type="domain" description="TonB-dependent receptor-like beta-barrel" evidence="11">
    <location>
        <begin position="421"/>
        <end position="965"/>
    </location>
</feature>
<evidence type="ECO:0000256" key="7">
    <source>
        <dbReference type="ARBA" id="ARBA00023237"/>
    </source>
</evidence>
<dbReference type="InterPro" id="IPR023996">
    <property type="entry name" value="TonB-dep_OMP_SusC/RagA"/>
</dbReference>
<dbReference type="NCBIfam" id="TIGR04056">
    <property type="entry name" value="OMP_RagA_SusC"/>
    <property type="match status" value="1"/>
</dbReference>
<evidence type="ECO:0000256" key="10">
    <source>
        <dbReference type="SAM" id="SignalP"/>
    </source>
</evidence>
<sequence>MKFFLHSMGRHAIFLYFLCFCLGSYGAFAQTSVNVSGTVSDRDGPIYGATIQVKGKSLGTSSDVDGRYMLTVSEIDTLVFSYMGYESQSFLVGSRTVFDVVLLESLRTLDAVVVNAGYYTVSEKERTGSIASVRAEAIEKQPITNALSAVQGRMTGVHITQNTGVAGGGFSIQIRGVNSLRSEGNAPLYIIDGMPVSATTPSFNSAGILPSHEMNPLNALNPNDIQSIEILKDADATAIYGARGANGVVLITTKKGGVTGKTQFTVNASQGWSQVASQMELMSTSDYLTMRAQAYANDGIANYPANAYDVNGTWDANRHTDWQKELIGTTALNSLVHLSVAGGNGQTRFMLSGSHQEQTTVFSEDFRYKTNNVTGSLEHQSSDNRFQVSLTGLFSDQTNNLIRSDITNQALRLAPNAPALYQEDGSLNWENNTFTNPLAANESTYANTTRTFTTNANLQYALFPKLLLKVNTGLNQQVFEEWSLRPSTMYNPAYGVTPASSVATKGTSQRFSYLVEPQIEYQITASKHRVQVLLGGTYQERTSDVLGLYSYGFESNALIHSLEAASGVMVTDDVRTSYRYAALFGRINYSHDGKYILNLTGRRDGSSRFGPNNRFANFGAVGFAWLFSKEDLVSDSKWLSFGKLRGSYGVTGSDALGDYQYLDTYTVSSTGYQGGSVLYPSRLNNPYFSWEKTTKFEVALETGFLKDRLRFNAAWYQNRSGNQLVGIPLPATTGFSSIQANLPATVENRGWEFELQAMPVTFEEGQWHSSVNLSIPRNELVAFPDLEGSTYANSYVVGYPLSIQKVYQYEGIDPETGLFQFTDFNEDGVISSPADNQVIQKIGVEYFGEWNNQVQYKHWDFSCLFQFVKQVQRNYNALMATPGTMNNQPIEVNNVWSATNPDGHYMPYTTSTGGERGRLYSYYRNSTAAISDASFIRLKNVQLSYHLPIGKGMQDVRIYLQGQNLWTLTDYFGLDPEFVATGFLPPLKTYALGVQLKF</sequence>
<dbReference type="PROSITE" id="PS52016">
    <property type="entry name" value="TONB_DEPENDENT_REC_3"/>
    <property type="match status" value="1"/>
</dbReference>
<evidence type="ECO:0000256" key="2">
    <source>
        <dbReference type="ARBA" id="ARBA00022448"/>
    </source>
</evidence>
<dbReference type="Proteomes" id="UP000199138">
    <property type="component" value="Unassembled WGS sequence"/>
</dbReference>
<dbReference type="OrthoDB" id="9768177at2"/>
<evidence type="ECO:0000259" key="12">
    <source>
        <dbReference type="Pfam" id="PF07715"/>
    </source>
</evidence>
<comment type="subcellular location">
    <subcellularLocation>
        <location evidence="1 8">Cell outer membrane</location>
        <topology evidence="1 8">Multi-pass membrane protein</topology>
    </subcellularLocation>
</comment>
<feature type="signal peptide" evidence="10">
    <location>
        <begin position="1"/>
        <end position="29"/>
    </location>
</feature>
<dbReference type="InterPro" id="IPR012910">
    <property type="entry name" value="Plug_dom"/>
</dbReference>
<evidence type="ECO:0000313" key="14">
    <source>
        <dbReference type="Proteomes" id="UP000199138"/>
    </source>
</evidence>
<dbReference type="Gene3D" id="2.40.170.20">
    <property type="entry name" value="TonB-dependent receptor, beta-barrel domain"/>
    <property type="match status" value="1"/>
</dbReference>
<dbReference type="InterPro" id="IPR000531">
    <property type="entry name" value="Beta-barrel_TonB"/>
</dbReference>
<dbReference type="EMBL" id="FPBK01000025">
    <property type="protein sequence ID" value="SFU78123.1"/>
    <property type="molecule type" value="Genomic_DNA"/>
</dbReference>
<proteinExistence type="inferred from homology"/>
<evidence type="ECO:0000313" key="13">
    <source>
        <dbReference type="EMBL" id="SFU78123.1"/>
    </source>
</evidence>
<dbReference type="SUPFAM" id="SSF49464">
    <property type="entry name" value="Carboxypeptidase regulatory domain-like"/>
    <property type="match status" value="1"/>
</dbReference>
<dbReference type="GO" id="GO:0009279">
    <property type="term" value="C:cell outer membrane"/>
    <property type="evidence" value="ECO:0007669"/>
    <property type="project" value="UniProtKB-SubCell"/>
</dbReference>
<evidence type="ECO:0000256" key="1">
    <source>
        <dbReference type="ARBA" id="ARBA00004571"/>
    </source>
</evidence>
<evidence type="ECO:0000256" key="3">
    <source>
        <dbReference type="ARBA" id="ARBA00022452"/>
    </source>
</evidence>
<evidence type="ECO:0000256" key="9">
    <source>
        <dbReference type="RuleBase" id="RU003357"/>
    </source>
</evidence>
<keyword evidence="2 8" id="KW-0813">Transport</keyword>
<dbReference type="NCBIfam" id="TIGR04057">
    <property type="entry name" value="SusC_RagA_signa"/>
    <property type="match status" value="1"/>
</dbReference>
<keyword evidence="10" id="KW-0732">Signal</keyword>
<evidence type="ECO:0000256" key="6">
    <source>
        <dbReference type="ARBA" id="ARBA00023136"/>
    </source>
</evidence>
<keyword evidence="6 8" id="KW-0472">Membrane</keyword>
<dbReference type="SUPFAM" id="SSF56935">
    <property type="entry name" value="Porins"/>
    <property type="match status" value="1"/>
</dbReference>
<gene>
    <name evidence="13" type="ORF">SAMN05216480_12523</name>
</gene>